<organism evidence="1 2">
    <name type="scientific">Nonlabens spongiae</name>
    <dbReference type="NCBI Taxonomy" id="331648"/>
    <lineage>
        <taxon>Bacteria</taxon>
        <taxon>Pseudomonadati</taxon>
        <taxon>Bacteroidota</taxon>
        <taxon>Flavobacteriia</taxon>
        <taxon>Flavobacteriales</taxon>
        <taxon>Flavobacteriaceae</taxon>
        <taxon>Nonlabens</taxon>
    </lineage>
</organism>
<dbReference type="InterPro" id="IPR012657">
    <property type="entry name" value="23S_rRNA-intervening_sequence"/>
</dbReference>
<name>A0A1W6MHV6_9FLAO</name>
<dbReference type="InterPro" id="IPR036583">
    <property type="entry name" value="23S_rRNA_IVS_sf"/>
</dbReference>
<dbReference type="NCBIfam" id="TIGR02436">
    <property type="entry name" value="four helix bundle protein"/>
    <property type="match status" value="1"/>
</dbReference>
<dbReference type="EMBL" id="CP019344">
    <property type="protein sequence ID" value="ARN77172.1"/>
    <property type="molecule type" value="Genomic_DNA"/>
</dbReference>
<dbReference type="PANTHER" id="PTHR38471:SF2">
    <property type="entry name" value="FOUR HELIX BUNDLE PROTEIN"/>
    <property type="match status" value="1"/>
</dbReference>
<evidence type="ECO:0000313" key="2">
    <source>
        <dbReference type="Proteomes" id="UP000193431"/>
    </source>
</evidence>
<sequence length="117" mass="13440">MNEFNFENLRVYQKALEFSDLVHDAISSFPKHELYSLASQFSRASNGISLTIAEGHGDTDKQFNRYLKMAEGSVRECVGCSTLAYRRGYIDNQAKSQMRKILIELAKMIKNLRKKLD</sequence>
<keyword evidence="2" id="KW-1185">Reference proteome</keyword>
<dbReference type="PANTHER" id="PTHR38471">
    <property type="entry name" value="FOUR HELIX BUNDLE PROTEIN"/>
    <property type="match status" value="1"/>
</dbReference>
<evidence type="ECO:0000313" key="1">
    <source>
        <dbReference type="EMBL" id="ARN77172.1"/>
    </source>
</evidence>
<dbReference type="Gene3D" id="1.20.1440.60">
    <property type="entry name" value="23S rRNA-intervening sequence"/>
    <property type="match status" value="1"/>
</dbReference>
<accession>A0A1W6MHV6</accession>
<dbReference type="STRING" id="331648.BST97_03755"/>
<proteinExistence type="predicted"/>
<gene>
    <name evidence="1" type="ORF">BST97_03755</name>
</gene>
<protein>
    <submittedName>
        <fullName evidence="1">Four helix bundle protein</fullName>
    </submittedName>
</protein>
<dbReference type="SUPFAM" id="SSF158446">
    <property type="entry name" value="IVS-encoded protein-like"/>
    <property type="match status" value="1"/>
</dbReference>
<dbReference type="Proteomes" id="UP000193431">
    <property type="component" value="Chromosome"/>
</dbReference>
<dbReference type="AlphaFoldDB" id="A0A1W6MHV6"/>
<reference evidence="1 2" key="1">
    <citation type="submission" date="2016-11" db="EMBL/GenBank/DDBJ databases">
        <title>Trade-off between light-utilization and light-protection in marine flavobacteria.</title>
        <authorList>
            <person name="Kumagai Y."/>
        </authorList>
    </citation>
    <scope>NUCLEOTIDE SEQUENCE [LARGE SCALE GENOMIC DNA]</scope>
    <source>
        <strain evidence="1 2">JCM 13191</strain>
    </source>
</reference>
<dbReference type="CDD" id="cd16377">
    <property type="entry name" value="23S_rRNA_IVP_like"/>
    <property type="match status" value="1"/>
</dbReference>
<dbReference type="Pfam" id="PF05635">
    <property type="entry name" value="23S_rRNA_IVP"/>
    <property type="match status" value="1"/>
</dbReference>